<reference evidence="1 2" key="1">
    <citation type="submission" date="2014-02" db="EMBL/GenBank/DDBJ databases">
        <title>Single nucleus genome sequencing reveals high similarity among nuclei of an endomycorrhizal fungus.</title>
        <authorList>
            <person name="Lin K."/>
            <person name="Geurts R."/>
            <person name="Zhang Z."/>
            <person name="Limpens E."/>
            <person name="Saunders D.G."/>
            <person name="Mu D."/>
            <person name="Pang E."/>
            <person name="Cao H."/>
            <person name="Cha H."/>
            <person name="Lin T."/>
            <person name="Zhou Q."/>
            <person name="Shang Y."/>
            <person name="Li Y."/>
            <person name="Ivanov S."/>
            <person name="Sharma T."/>
            <person name="Velzen R.V."/>
            <person name="Ruijter N.D."/>
            <person name="Aanen D.K."/>
            <person name="Win J."/>
            <person name="Kamoun S."/>
            <person name="Bisseling T."/>
            <person name="Huang S."/>
        </authorList>
    </citation>
    <scope>NUCLEOTIDE SEQUENCE [LARGE SCALE GENOMIC DNA]</scope>
    <source>
        <strain evidence="2">DAOM197198w</strain>
    </source>
</reference>
<gene>
    <name evidence="1" type="ORF">RirG_255980</name>
</gene>
<name>A0A015JY82_RHIIW</name>
<protein>
    <submittedName>
        <fullName evidence="1">Uncharacterized protein</fullName>
    </submittedName>
</protein>
<dbReference type="EMBL" id="JEMT01029471">
    <property type="protein sequence ID" value="EXX52091.1"/>
    <property type="molecule type" value="Genomic_DNA"/>
</dbReference>
<organism evidence="1 2">
    <name type="scientific">Rhizophagus irregularis (strain DAOM 197198w)</name>
    <name type="common">Glomus intraradices</name>
    <dbReference type="NCBI Taxonomy" id="1432141"/>
    <lineage>
        <taxon>Eukaryota</taxon>
        <taxon>Fungi</taxon>
        <taxon>Fungi incertae sedis</taxon>
        <taxon>Mucoromycota</taxon>
        <taxon>Glomeromycotina</taxon>
        <taxon>Glomeromycetes</taxon>
        <taxon>Glomerales</taxon>
        <taxon>Glomeraceae</taxon>
        <taxon>Rhizophagus</taxon>
    </lineage>
</organism>
<accession>A0A015JY82</accession>
<dbReference type="Proteomes" id="UP000022910">
    <property type="component" value="Unassembled WGS sequence"/>
</dbReference>
<dbReference type="HOGENOM" id="CLU_2759175_0_0_1"/>
<dbReference type="AlphaFoldDB" id="A0A015JY82"/>
<proteinExistence type="predicted"/>
<keyword evidence="2" id="KW-1185">Reference proteome</keyword>
<sequence length="70" mass="7731">MDQIEFYVIHGRCDALMVRNLLQSKYPDCVFLTQDLGNAIQKIKQKNGISLGGAASLLLKLLDLQANNPA</sequence>
<comment type="caution">
    <text evidence="1">The sequence shown here is derived from an EMBL/GenBank/DDBJ whole genome shotgun (WGS) entry which is preliminary data.</text>
</comment>
<evidence type="ECO:0000313" key="1">
    <source>
        <dbReference type="EMBL" id="EXX52091.1"/>
    </source>
</evidence>
<evidence type="ECO:0000313" key="2">
    <source>
        <dbReference type="Proteomes" id="UP000022910"/>
    </source>
</evidence>